<proteinExistence type="predicted"/>
<feature type="domain" description="Enoyl-CoA hydratase/isomerase" evidence="4">
    <location>
        <begin position="20"/>
        <end position="356"/>
    </location>
</feature>
<dbReference type="InterPro" id="IPR029045">
    <property type="entry name" value="ClpP/crotonase-like_dom_sf"/>
</dbReference>
<evidence type="ECO:0000313" key="8">
    <source>
        <dbReference type="Proteomes" id="UP000626180"/>
    </source>
</evidence>
<dbReference type="SUPFAM" id="SSF52096">
    <property type="entry name" value="ClpP/crotonase"/>
    <property type="match status" value="1"/>
</dbReference>
<evidence type="ECO:0000259" key="4">
    <source>
        <dbReference type="Pfam" id="PF16113"/>
    </source>
</evidence>
<dbReference type="GO" id="GO:0006574">
    <property type="term" value="P:L-valine catabolic process"/>
    <property type="evidence" value="ECO:0007669"/>
    <property type="project" value="TreeGrafter"/>
</dbReference>
<evidence type="ECO:0000313" key="6">
    <source>
        <dbReference type="EMBL" id="SPZ06154.1"/>
    </source>
</evidence>
<protein>
    <recommendedName>
        <fullName evidence="2">3-hydroxyisobutyryl-CoA hydrolase</fullName>
        <ecNumber evidence="2">3.1.2.4</ecNumber>
    </recommendedName>
</protein>
<keyword evidence="8" id="KW-1185">Reference proteome</keyword>
<evidence type="ECO:0000256" key="1">
    <source>
        <dbReference type="ARBA" id="ARBA00001709"/>
    </source>
</evidence>
<evidence type="ECO:0000256" key="3">
    <source>
        <dbReference type="ARBA" id="ARBA00022801"/>
    </source>
</evidence>
<reference evidence="6 7" key="1">
    <citation type="submission" date="2018-06" db="EMBL/GenBank/DDBJ databases">
        <authorList>
            <consortium name="Pathogen Informatics"/>
            <person name="Doyle S."/>
        </authorList>
    </citation>
    <scope>NUCLEOTIDE SEQUENCE [LARGE SCALE GENOMIC DNA]</scope>
    <source>
        <strain evidence="6 7">NCTC11842</strain>
    </source>
</reference>
<keyword evidence="3" id="KW-0378">Hydrolase</keyword>
<dbReference type="GO" id="GO:0016853">
    <property type="term" value="F:isomerase activity"/>
    <property type="evidence" value="ECO:0007669"/>
    <property type="project" value="UniProtKB-KW"/>
</dbReference>
<dbReference type="InterPro" id="IPR032259">
    <property type="entry name" value="HIBYL-CoA-H"/>
</dbReference>
<dbReference type="NCBIfam" id="NF004127">
    <property type="entry name" value="PRK05617.1"/>
    <property type="match status" value="1"/>
</dbReference>
<evidence type="ECO:0000313" key="7">
    <source>
        <dbReference type="Proteomes" id="UP000250443"/>
    </source>
</evidence>
<accession>A0A2X2CFL0</accession>
<dbReference type="InterPro" id="IPR045004">
    <property type="entry name" value="ECH_dom"/>
</dbReference>
<gene>
    <name evidence="6" type="primary">caiD</name>
    <name evidence="5" type="ORF">IRZ65_08825</name>
    <name evidence="6" type="ORF">NCTC11842_02072</name>
</gene>
<reference evidence="5 8" key="2">
    <citation type="submission" date="2020-10" db="EMBL/GenBank/DDBJ databases">
        <title>Genome sequences of Pseudomonas isolates.</title>
        <authorList>
            <person name="Wessels L."/>
            <person name="Reich F."/>
            <person name="Hammerl J."/>
        </authorList>
    </citation>
    <scope>NUCLEOTIDE SEQUENCE [LARGE SCALE GENOMIC DNA]</scope>
    <source>
        <strain evidence="5 8">20-MO00624-0</strain>
    </source>
</reference>
<keyword evidence="6" id="KW-0413">Isomerase</keyword>
<name>A0A2X2CFL0_PSELU</name>
<organism evidence="6 7">
    <name type="scientific">Pseudomonas luteola</name>
    <dbReference type="NCBI Taxonomy" id="47886"/>
    <lineage>
        <taxon>Bacteria</taxon>
        <taxon>Pseudomonadati</taxon>
        <taxon>Pseudomonadota</taxon>
        <taxon>Gammaproteobacteria</taxon>
        <taxon>Pseudomonadales</taxon>
        <taxon>Pseudomonadaceae</taxon>
        <taxon>Pseudomonas</taxon>
    </lineage>
</organism>
<keyword evidence="6" id="KW-0456">Lyase</keyword>
<dbReference type="EC" id="3.1.2.4" evidence="2"/>
<evidence type="ECO:0000313" key="5">
    <source>
        <dbReference type="EMBL" id="MBF8640784.1"/>
    </source>
</evidence>
<dbReference type="Gene3D" id="3.90.226.10">
    <property type="entry name" value="2-enoyl-CoA Hydratase, Chain A, domain 1"/>
    <property type="match status" value="1"/>
</dbReference>
<evidence type="ECO:0000256" key="2">
    <source>
        <dbReference type="ARBA" id="ARBA00011915"/>
    </source>
</evidence>
<dbReference type="CDD" id="cd06558">
    <property type="entry name" value="crotonase-like"/>
    <property type="match status" value="1"/>
</dbReference>
<comment type="catalytic activity">
    <reaction evidence="1">
        <text>3-hydroxy-2-methylpropanoyl-CoA + H2O = 3-hydroxy-2-methylpropanoate + CoA + H(+)</text>
        <dbReference type="Rhea" id="RHEA:20888"/>
        <dbReference type="ChEBI" id="CHEBI:11805"/>
        <dbReference type="ChEBI" id="CHEBI:15377"/>
        <dbReference type="ChEBI" id="CHEBI:15378"/>
        <dbReference type="ChEBI" id="CHEBI:57287"/>
        <dbReference type="ChEBI" id="CHEBI:57340"/>
        <dbReference type="EC" id="3.1.2.4"/>
    </reaction>
</comment>
<dbReference type="PANTHER" id="PTHR43176">
    <property type="entry name" value="3-HYDROXYISOBUTYRYL-COA HYDROLASE-RELATED"/>
    <property type="match status" value="1"/>
</dbReference>
<dbReference type="Proteomes" id="UP000250443">
    <property type="component" value="Unassembled WGS sequence"/>
</dbReference>
<dbReference type="GO" id="GO:0016829">
    <property type="term" value="F:lyase activity"/>
    <property type="evidence" value="ECO:0007669"/>
    <property type="project" value="UniProtKB-KW"/>
</dbReference>
<dbReference type="GO" id="GO:0003860">
    <property type="term" value="F:3-hydroxyisobutyryl-CoA hydrolase activity"/>
    <property type="evidence" value="ECO:0007669"/>
    <property type="project" value="UniProtKB-EC"/>
</dbReference>
<dbReference type="Proteomes" id="UP000626180">
    <property type="component" value="Unassembled WGS sequence"/>
</dbReference>
<dbReference type="RefSeq" id="WP_010798232.1">
    <property type="nucleotide sequence ID" value="NZ_CP069262.1"/>
</dbReference>
<dbReference type="EMBL" id="UAUF01000011">
    <property type="protein sequence ID" value="SPZ06154.1"/>
    <property type="molecule type" value="Genomic_DNA"/>
</dbReference>
<dbReference type="EMBL" id="JADMCD010000003">
    <property type="protein sequence ID" value="MBF8640784.1"/>
    <property type="molecule type" value="Genomic_DNA"/>
</dbReference>
<dbReference type="AlphaFoldDB" id="A0A2X2CFL0"/>
<dbReference type="GO" id="GO:0005829">
    <property type="term" value="C:cytosol"/>
    <property type="evidence" value="ECO:0007669"/>
    <property type="project" value="TreeGrafter"/>
</dbReference>
<dbReference type="PANTHER" id="PTHR43176:SF3">
    <property type="entry name" value="3-HYDROXYISOBUTYRYL-COA HYDROLASE, MITOCHONDRIAL"/>
    <property type="match status" value="1"/>
</dbReference>
<sequence length="372" mass="40887">MSERCIQVTELPLASGKRLGRVTLDAPSSLNALSFNMAVQLEEQLRHWAEQDDIDAVWLEGTGEKAFCAGGDIVALYKAMREGEAGPGKATGEYFTLEYRLDHFIHHYPKPLIAWGAGYVMGGGLGLLAGASHRVVCESTRVAMPEVSIGLYPDVGASWFLNRMPGRCGLFLGVTGAQLTARDAVFVGLADRCIAAERREQVIADLQAMPDRVLGHASVAQVLRQHEQVSLPLMPEPNVQPLFDTLQALTDFDDDKTVLAEIKAYSGDNPWLTKAAKTLAQGSPTSAAITLRQLRRSKRWSLAEALRSELDLSVRCTQLGELQEGIRALLIDKDRQPKWHADPLATDDPAWLDAFFEPAFPAHEHPLRVLKD</sequence>
<dbReference type="Pfam" id="PF16113">
    <property type="entry name" value="ECH_2"/>
    <property type="match status" value="1"/>
</dbReference>